<evidence type="ECO:0000313" key="2">
    <source>
        <dbReference type="Proteomes" id="UP000799302"/>
    </source>
</evidence>
<name>A0A6A6UFW8_9PEZI</name>
<dbReference type="AlphaFoldDB" id="A0A6A6UFW8"/>
<dbReference type="EMBL" id="MU004234">
    <property type="protein sequence ID" value="KAF2669784.1"/>
    <property type="molecule type" value="Genomic_DNA"/>
</dbReference>
<dbReference type="Proteomes" id="UP000799302">
    <property type="component" value="Unassembled WGS sequence"/>
</dbReference>
<organism evidence="1 2">
    <name type="scientific">Microthyrium microscopicum</name>
    <dbReference type="NCBI Taxonomy" id="703497"/>
    <lineage>
        <taxon>Eukaryota</taxon>
        <taxon>Fungi</taxon>
        <taxon>Dikarya</taxon>
        <taxon>Ascomycota</taxon>
        <taxon>Pezizomycotina</taxon>
        <taxon>Dothideomycetes</taxon>
        <taxon>Dothideomycetes incertae sedis</taxon>
        <taxon>Microthyriales</taxon>
        <taxon>Microthyriaceae</taxon>
        <taxon>Microthyrium</taxon>
    </lineage>
</organism>
<evidence type="ECO:0000313" key="1">
    <source>
        <dbReference type="EMBL" id="KAF2669784.1"/>
    </source>
</evidence>
<reference evidence="1" key="1">
    <citation type="journal article" date="2020" name="Stud. Mycol.">
        <title>101 Dothideomycetes genomes: a test case for predicting lifestyles and emergence of pathogens.</title>
        <authorList>
            <person name="Haridas S."/>
            <person name="Albert R."/>
            <person name="Binder M."/>
            <person name="Bloem J."/>
            <person name="Labutti K."/>
            <person name="Salamov A."/>
            <person name="Andreopoulos B."/>
            <person name="Baker S."/>
            <person name="Barry K."/>
            <person name="Bills G."/>
            <person name="Bluhm B."/>
            <person name="Cannon C."/>
            <person name="Castanera R."/>
            <person name="Culley D."/>
            <person name="Daum C."/>
            <person name="Ezra D."/>
            <person name="Gonzalez J."/>
            <person name="Henrissat B."/>
            <person name="Kuo A."/>
            <person name="Liang C."/>
            <person name="Lipzen A."/>
            <person name="Lutzoni F."/>
            <person name="Magnuson J."/>
            <person name="Mondo S."/>
            <person name="Nolan M."/>
            <person name="Ohm R."/>
            <person name="Pangilinan J."/>
            <person name="Park H.-J."/>
            <person name="Ramirez L."/>
            <person name="Alfaro M."/>
            <person name="Sun H."/>
            <person name="Tritt A."/>
            <person name="Yoshinaga Y."/>
            <person name="Zwiers L.-H."/>
            <person name="Turgeon B."/>
            <person name="Goodwin S."/>
            <person name="Spatafora J."/>
            <person name="Crous P."/>
            <person name="Grigoriev I."/>
        </authorList>
    </citation>
    <scope>NUCLEOTIDE SEQUENCE</scope>
    <source>
        <strain evidence="1">CBS 115976</strain>
    </source>
</reference>
<sequence>MFRATWILSESRGYIPGQFEDFTVTVQAKKTCSSSKDSPQCKGHNLAHWTFSDLPT</sequence>
<keyword evidence="2" id="KW-1185">Reference proteome</keyword>
<protein>
    <submittedName>
        <fullName evidence="1">Uncharacterized protein</fullName>
    </submittedName>
</protein>
<gene>
    <name evidence="1" type="ORF">BT63DRAFT_423774</name>
</gene>
<proteinExistence type="predicted"/>
<accession>A0A6A6UFW8</accession>